<evidence type="ECO:0008006" key="4">
    <source>
        <dbReference type="Google" id="ProtNLM"/>
    </source>
</evidence>
<evidence type="ECO:0000313" key="3">
    <source>
        <dbReference type="Proteomes" id="UP000664702"/>
    </source>
</evidence>
<evidence type="ECO:0000313" key="1">
    <source>
        <dbReference type="EMBL" id="MBO1861750.1"/>
    </source>
</evidence>
<dbReference type="AlphaFoldDB" id="A0A939M5L1"/>
<protein>
    <recommendedName>
        <fullName evidence="4">Methyltransferase FkbM domain-containing protein</fullName>
    </recommendedName>
</protein>
<dbReference type="RefSeq" id="WP_208084727.1">
    <property type="nucleotide sequence ID" value="NZ_CP086136.1"/>
</dbReference>
<dbReference type="EMBL" id="JAGEMI010000001">
    <property type="protein sequence ID" value="MBO1861750.1"/>
    <property type="molecule type" value="Genomic_DNA"/>
</dbReference>
<proteinExistence type="predicted"/>
<sequence>MKNSVKTFIEFGFHPIEFNCIELARRPDWSGLLIDGTTRQVEDARALWPSRIELVQKFLTLDNLDFIRKKFLKVGVLSIDVDGNDFWFLKALASGPEQGPLMLVAAVDNFRYPPTSRPTRLRAKVEPHLSHLV</sequence>
<organism evidence="1">
    <name type="scientific">Bradyrhizobium barranii subsp. barranii</name>
    <dbReference type="NCBI Taxonomy" id="2823807"/>
    <lineage>
        <taxon>Bacteria</taxon>
        <taxon>Pseudomonadati</taxon>
        <taxon>Pseudomonadota</taxon>
        <taxon>Alphaproteobacteria</taxon>
        <taxon>Hyphomicrobiales</taxon>
        <taxon>Nitrobacteraceae</taxon>
        <taxon>Bradyrhizobium</taxon>
        <taxon>Bradyrhizobium barranii</taxon>
    </lineage>
</organism>
<dbReference type="EMBL" id="CP086136">
    <property type="protein sequence ID" value="UEM14627.1"/>
    <property type="molecule type" value="Genomic_DNA"/>
</dbReference>
<reference evidence="1" key="1">
    <citation type="submission" date="2021-03" db="EMBL/GenBank/DDBJ databases">
        <title>Whole Genome Sequence of Bradyrhizobium sp. Strain 144S4.</title>
        <authorList>
            <person name="Bromfield E.S.P."/>
            <person name="Cloutier S."/>
        </authorList>
    </citation>
    <scope>NUCLEOTIDE SEQUENCE [LARGE SCALE GENOMIC DNA]</scope>
    <source>
        <strain evidence="1">144S4</strain>
    </source>
</reference>
<reference evidence="2 3" key="2">
    <citation type="journal article" date="2022" name="Int. J. Syst. Evol. Microbiol.">
        <title>Strains of Bradyrhizobium barranii sp. nov. associated with legumes native to Canada are symbionts of soybeans and belong to different subspecies (subsp. barranii subsp. nov. and subsp. apii subsp. nov.) and symbiovars (sv. glycinearum and sv. septentrionale).</title>
        <authorList>
            <person name="Bromfield E.S.P."/>
            <person name="Cloutier S."/>
            <person name="Wasai-Hara S."/>
            <person name="Minamisawa K."/>
        </authorList>
    </citation>
    <scope>NUCLEOTIDE SEQUENCE [LARGE SCALE GENOMIC DNA]</scope>
    <source>
        <strain evidence="2 3">144S4</strain>
    </source>
</reference>
<dbReference type="KEGG" id="bban:J4G43_010475"/>
<gene>
    <name evidence="2" type="ORF">J4G43_010475</name>
    <name evidence="1" type="ORF">J4G43_12635</name>
</gene>
<evidence type="ECO:0000313" key="2">
    <source>
        <dbReference type="EMBL" id="UEM14627.1"/>
    </source>
</evidence>
<accession>A0A939M5L1</accession>
<dbReference type="Proteomes" id="UP000664702">
    <property type="component" value="Chromosome"/>
</dbReference>
<name>A0A939M5L1_9BRAD</name>